<dbReference type="EMBL" id="KN840745">
    <property type="protein sequence ID" value="KIP01704.1"/>
    <property type="molecule type" value="Genomic_DNA"/>
</dbReference>
<dbReference type="AlphaFoldDB" id="A0A0C3NB26"/>
<keyword evidence="1" id="KW-0436">Ligase</keyword>
<dbReference type="InterPro" id="IPR011764">
    <property type="entry name" value="Biotin_carboxylation_dom"/>
</dbReference>
<accession>A0A0C3NB26</accession>
<dbReference type="Gene3D" id="3.40.50.20">
    <property type="match status" value="1"/>
</dbReference>
<dbReference type="PROSITE" id="PS50979">
    <property type="entry name" value="BC"/>
    <property type="match status" value="1"/>
</dbReference>
<evidence type="ECO:0000256" key="3">
    <source>
        <dbReference type="ARBA" id="ARBA00022840"/>
    </source>
</evidence>
<keyword evidence="4" id="KW-0092">Biotin</keyword>
<evidence type="ECO:0000256" key="2">
    <source>
        <dbReference type="ARBA" id="ARBA00022741"/>
    </source>
</evidence>
<organism evidence="6 7">
    <name type="scientific">Phlebiopsis gigantea (strain 11061_1 CR5-6)</name>
    <name type="common">White-rot fungus</name>
    <name type="synonym">Peniophora gigantea</name>
    <dbReference type="NCBI Taxonomy" id="745531"/>
    <lineage>
        <taxon>Eukaryota</taxon>
        <taxon>Fungi</taxon>
        <taxon>Dikarya</taxon>
        <taxon>Basidiomycota</taxon>
        <taxon>Agaricomycotina</taxon>
        <taxon>Agaricomycetes</taxon>
        <taxon>Polyporales</taxon>
        <taxon>Phanerochaetaceae</taxon>
        <taxon>Phlebiopsis</taxon>
    </lineage>
</organism>
<dbReference type="HOGENOM" id="CLU_2819579_0_0_1"/>
<keyword evidence="7" id="KW-1185">Reference proteome</keyword>
<evidence type="ECO:0000256" key="1">
    <source>
        <dbReference type="ARBA" id="ARBA00022598"/>
    </source>
</evidence>
<keyword evidence="3" id="KW-0067">ATP-binding</keyword>
<protein>
    <recommendedName>
        <fullName evidence="5">Biotin carboxylation domain-containing protein</fullName>
    </recommendedName>
</protein>
<feature type="domain" description="Biotin carboxylation" evidence="5">
    <location>
        <begin position="6"/>
        <end position="68"/>
    </location>
</feature>
<proteinExistence type="predicted"/>
<sequence>MPAPLSNHMLFIANRGEIAARIQRTAHALGMRTIALYTPSDATAPHVSAAALAVPLPMPPGAASEAAA</sequence>
<dbReference type="PANTHER" id="PTHR18866:SF128">
    <property type="entry name" value="UREA AMIDOLYASE"/>
    <property type="match status" value="1"/>
</dbReference>
<dbReference type="InterPro" id="IPR016185">
    <property type="entry name" value="PreATP-grasp_dom_sf"/>
</dbReference>
<gene>
    <name evidence="6" type="ORF">PHLGIDRAFT_123125</name>
</gene>
<dbReference type="PANTHER" id="PTHR18866">
    <property type="entry name" value="CARBOXYLASE:PYRUVATE/ACETYL-COA/PROPIONYL-COA CARBOXYLASE"/>
    <property type="match status" value="1"/>
</dbReference>
<evidence type="ECO:0000256" key="4">
    <source>
        <dbReference type="ARBA" id="ARBA00023267"/>
    </source>
</evidence>
<dbReference type="OrthoDB" id="196847at2759"/>
<dbReference type="STRING" id="745531.A0A0C3NB26"/>
<keyword evidence="2" id="KW-0547">Nucleotide-binding</keyword>
<feature type="non-terminal residue" evidence="6">
    <location>
        <position position="68"/>
    </location>
</feature>
<dbReference type="SUPFAM" id="SSF52440">
    <property type="entry name" value="PreATP-grasp domain"/>
    <property type="match status" value="1"/>
</dbReference>
<dbReference type="Pfam" id="PF00289">
    <property type="entry name" value="Biotin_carb_N"/>
    <property type="match status" value="1"/>
</dbReference>
<evidence type="ECO:0000313" key="6">
    <source>
        <dbReference type="EMBL" id="KIP01704.1"/>
    </source>
</evidence>
<dbReference type="InterPro" id="IPR005481">
    <property type="entry name" value="BC-like_N"/>
</dbReference>
<evidence type="ECO:0000313" key="7">
    <source>
        <dbReference type="Proteomes" id="UP000053257"/>
    </source>
</evidence>
<dbReference type="InterPro" id="IPR050856">
    <property type="entry name" value="Biotin_carboxylase_complex"/>
</dbReference>
<dbReference type="GO" id="GO:0005524">
    <property type="term" value="F:ATP binding"/>
    <property type="evidence" value="ECO:0007669"/>
    <property type="project" value="UniProtKB-KW"/>
</dbReference>
<dbReference type="Proteomes" id="UP000053257">
    <property type="component" value="Unassembled WGS sequence"/>
</dbReference>
<reference evidence="6 7" key="1">
    <citation type="journal article" date="2014" name="PLoS Genet.">
        <title>Analysis of the Phlebiopsis gigantea genome, transcriptome and secretome provides insight into its pioneer colonization strategies of wood.</title>
        <authorList>
            <person name="Hori C."/>
            <person name="Ishida T."/>
            <person name="Igarashi K."/>
            <person name="Samejima M."/>
            <person name="Suzuki H."/>
            <person name="Master E."/>
            <person name="Ferreira P."/>
            <person name="Ruiz-Duenas F.J."/>
            <person name="Held B."/>
            <person name="Canessa P."/>
            <person name="Larrondo L.F."/>
            <person name="Schmoll M."/>
            <person name="Druzhinina I.S."/>
            <person name="Kubicek C.P."/>
            <person name="Gaskell J.A."/>
            <person name="Kersten P."/>
            <person name="St John F."/>
            <person name="Glasner J."/>
            <person name="Sabat G."/>
            <person name="Splinter BonDurant S."/>
            <person name="Syed K."/>
            <person name="Yadav J."/>
            <person name="Mgbeahuruike A.C."/>
            <person name="Kovalchuk A."/>
            <person name="Asiegbu F.O."/>
            <person name="Lackner G."/>
            <person name="Hoffmeister D."/>
            <person name="Rencoret J."/>
            <person name="Gutierrez A."/>
            <person name="Sun H."/>
            <person name="Lindquist E."/>
            <person name="Barry K."/>
            <person name="Riley R."/>
            <person name="Grigoriev I.V."/>
            <person name="Henrissat B."/>
            <person name="Kues U."/>
            <person name="Berka R.M."/>
            <person name="Martinez A.T."/>
            <person name="Covert S.F."/>
            <person name="Blanchette R.A."/>
            <person name="Cullen D."/>
        </authorList>
    </citation>
    <scope>NUCLEOTIDE SEQUENCE [LARGE SCALE GENOMIC DNA]</scope>
    <source>
        <strain evidence="6 7">11061_1 CR5-6</strain>
    </source>
</reference>
<evidence type="ECO:0000259" key="5">
    <source>
        <dbReference type="PROSITE" id="PS50979"/>
    </source>
</evidence>
<dbReference type="GO" id="GO:0016874">
    <property type="term" value="F:ligase activity"/>
    <property type="evidence" value="ECO:0007669"/>
    <property type="project" value="UniProtKB-KW"/>
</dbReference>
<name>A0A0C3NB26_PHLG1</name>